<evidence type="ECO:0000256" key="9">
    <source>
        <dbReference type="PROSITE-ProRule" id="PRU00175"/>
    </source>
</evidence>
<dbReference type="STRING" id="53468.A0A0R3UAQ7"/>
<dbReference type="EMBL" id="UXSR01001177">
    <property type="protein sequence ID" value="VDD78003.1"/>
    <property type="molecule type" value="Genomic_DNA"/>
</dbReference>
<evidence type="ECO:0000256" key="10">
    <source>
        <dbReference type="SAM" id="MobiDB-lite"/>
    </source>
</evidence>
<reference evidence="12 13" key="1">
    <citation type="submission" date="2018-10" db="EMBL/GenBank/DDBJ databases">
        <authorList>
            <consortium name="Pathogen Informatics"/>
        </authorList>
    </citation>
    <scope>NUCLEOTIDE SEQUENCE [LARGE SCALE GENOMIC DNA]</scope>
</reference>
<feature type="region of interest" description="Disordered" evidence="10">
    <location>
        <begin position="1"/>
        <end position="51"/>
    </location>
</feature>
<dbReference type="InterPro" id="IPR001841">
    <property type="entry name" value="Znf_RING"/>
</dbReference>
<evidence type="ECO:0000256" key="2">
    <source>
        <dbReference type="ARBA" id="ARBA00008117"/>
    </source>
</evidence>
<evidence type="ECO:0000313" key="13">
    <source>
        <dbReference type="Proteomes" id="UP000267029"/>
    </source>
</evidence>
<dbReference type="InterPro" id="IPR013083">
    <property type="entry name" value="Znf_RING/FYVE/PHD"/>
</dbReference>
<sequence length="622" mass="70174">MLRPLSSTSSRNTFDQALRKSGDGKKRTRKPGSGWLDGRRQRVPEVVSPPLPPINKYPFHRRRRLRRLSPDVDFELSHDRAISATTKAASVRTQHNEEFDYVTAHCQLLINPHTDLTQVFRDPDAAVAWCDVLEVRCYQVEDIICPICLYPPVSPRMGPCGHIYCFPCAWYFIKYENETLSQKCAVCSTYLRISELKRSPSVRIISSTIPQVGDVVELQLMRRYKSVTFPVHSNNEVTDKENVLPTSELASHFRSRIAVASNHDLRSIVNRDIDDIEAYLLECRSDGLSDCMIPVAEEILCLLQSERNALEDVEPMTDHAYTLELTDAELEKYFIYYKEVSGNDMYLHSVNWRCLQIEYGNEELPKAISGKVVEIESRTMNLELRQRYRYLSHLPLGRTFYLVEIDLGPPVISGKTLSEMSEALTMRQLRREEKKRVEKLLTLAKLEAENRIQSLPVGCRLVGHASLDNEVPTDEDFVPLSVATAGKKHSATSMPPQPPPPLPRSFACVSSSGAQAVVNKQRVANFPKMSACADRGSRPSCWLHLPSAKQPEGDPATAWPSLQSHVVPSSPHRPTRSVDSGVAQPAPHSIPQRSRRGRRRAQQTADLEKLAKSLSLITRSSD</sequence>
<dbReference type="GO" id="GO:0008270">
    <property type="term" value="F:zinc ion binding"/>
    <property type="evidence" value="ECO:0007669"/>
    <property type="project" value="UniProtKB-KW"/>
</dbReference>
<dbReference type="Proteomes" id="UP000267029">
    <property type="component" value="Unassembled WGS sequence"/>
</dbReference>
<feature type="compositionally biased region" description="Polar residues" evidence="10">
    <location>
        <begin position="1"/>
        <end position="15"/>
    </location>
</feature>
<dbReference type="AlphaFoldDB" id="A0A0R3UAQ7"/>
<dbReference type="PANTHER" id="PTHR12983:SF9">
    <property type="entry name" value="E3 UBIQUITIN-PROTEIN LIGASE RNF10"/>
    <property type="match status" value="1"/>
</dbReference>
<gene>
    <name evidence="12" type="ORF">MCOS_LOCUS4006</name>
</gene>
<comment type="similarity">
    <text evidence="2">Belongs to the RNF10 family.</text>
</comment>
<dbReference type="GO" id="GO:0000976">
    <property type="term" value="F:transcription cis-regulatory region binding"/>
    <property type="evidence" value="ECO:0007669"/>
    <property type="project" value="TreeGrafter"/>
</dbReference>
<dbReference type="InterPro" id="IPR039739">
    <property type="entry name" value="MAG2/RNF10"/>
</dbReference>
<feature type="domain" description="RING-type" evidence="11">
    <location>
        <begin position="145"/>
        <end position="188"/>
    </location>
</feature>
<evidence type="ECO:0000256" key="5">
    <source>
        <dbReference type="ARBA" id="ARBA00022771"/>
    </source>
</evidence>
<dbReference type="InterPro" id="IPR018957">
    <property type="entry name" value="Znf_C3HC4_RING-type"/>
</dbReference>
<dbReference type="InterPro" id="IPR017907">
    <property type="entry name" value="Znf_RING_CS"/>
</dbReference>
<evidence type="ECO:0000256" key="6">
    <source>
        <dbReference type="ARBA" id="ARBA00022833"/>
    </source>
</evidence>
<evidence type="ECO:0000313" key="12">
    <source>
        <dbReference type="EMBL" id="VDD78003.1"/>
    </source>
</evidence>
<dbReference type="Pfam" id="PF00097">
    <property type="entry name" value="zf-C3HC4"/>
    <property type="match status" value="1"/>
</dbReference>
<dbReference type="SUPFAM" id="SSF57850">
    <property type="entry name" value="RING/U-box"/>
    <property type="match status" value="1"/>
</dbReference>
<name>A0A0R3UAQ7_MESCO</name>
<evidence type="ECO:0000256" key="7">
    <source>
        <dbReference type="ARBA" id="ARBA00035131"/>
    </source>
</evidence>
<keyword evidence="3" id="KW-0963">Cytoplasm</keyword>
<evidence type="ECO:0000256" key="1">
    <source>
        <dbReference type="ARBA" id="ARBA00004496"/>
    </source>
</evidence>
<accession>A0A0R3UAQ7</accession>
<dbReference type="Gene3D" id="3.30.40.10">
    <property type="entry name" value="Zinc/RING finger domain, C3HC4 (zinc finger)"/>
    <property type="match status" value="1"/>
</dbReference>
<dbReference type="SMART" id="SM00184">
    <property type="entry name" value="RING"/>
    <property type="match status" value="1"/>
</dbReference>
<dbReference type="PANTHER" id="PTHR12983">
    <property type="entry name" value="RING FINGER 10 FAMILY MEMBER"/>
    <property type="match status" value="1"/>
</dbReference>
<dbReference type="GO" id="GO:0045944">
    <property type="term" value="P:positive regulation of transcription by RNA polymerase II"/>
    <property type="evidence" value="ECO:0007669"/>
    <property type="project" value="TreeGrafter"/>
</dbReference>
<dbReference type="GO" id="GO:0005737">
    <property type="term" value="C:cytoplasm"/>
    <property type="evidence" value="ECO:0007669"/>
    <property type="project" value="UniProtKB-SubCell"/>
</dbReference>
<feature type="region of interest" description="Disordered" evidence="10">
    <location>
        <begin position="543"/>
        <end position="622"/>
    </location>
</feature>
<evidence type="ECO:0000256" key="3">
    <source>
        <dbReference type="ARBA" id="ARBA00022490"/>
    </source>
</evidence>
<keyword evidence="5 9" id="KW-0863">Zinc-finger</keyword>
<protein>
    <recommendedName>
        <fullName evidence="7">E3 ubiquitin-protein ligase RNF10</fullName>
    </recommendedName>
    <alternativeName>
        <fullName evidence="8">RING finger protein 10</fullName>
    </alternativeName>
</protein>
<dbReference type="OrthoDB" id="302966at2759"/>
<keyword evidence="13" id="KW-1185">Reference proteome</keyword>
<evidence type="ECO:0000256" key="4">
    <source>
        <dbReference type="ARBA" id="ARBA00022723"/>
    </source>
</evidence>
<keyword evidence="4" id="KW-0479">Metal-binding</keyword>
<organism evidence="12 13">
    <name type="scientific">Mesocestoides corti</name>
    <name type="common">Flatworm</name>
    <dbReference type="NCBI Taxonomy" id="53468"/>
    <lineage>
        <taxon>Eukaryota</taxon>
        <taxon>Metazoa</taxon>
        <taxon>Spiralia</taxon>
        <taxon>Lophotrochozoa</taxon>
        <taxon>Platyhelminthes</taxon>
        <taxon>Cestoda</taxon>
        <taxon>Eucestoda</taxon>
        <taxon>Cyclophyllidea</taxon>
        <taxon>Mesocestoididae</taxon>
        <taxon>Mesocestoides</taxon>
    </lineage>
</organism>
<keyword evidence="6" id="KW-0862">Zinc</keyword>
<proteinExistence type="inferred from homology"/>
<dbReference type="PROSITE" id="PS50089">
    <property type="entry name" value="ZF_RING_2"/>
    <property type="match status" value="1"/>
</dbReference>
<comment type="subcellular location">
    <subcellularLocation>
        <location evidence="1">Cytoplasm</location>
    </subcellularLocation>
</comment>
<evidence type="ECO:0000256" key="8">
    <source>
        <dbReference type="ARBA" id="ARBA00035390"/>
    </source>
</evidence>
<dbReference type="PROSITE" id="PS00518">
    <property type="entry name" value="ZF_RING_1"/>
    <property type="match status" value="1"/>
</dbReference>
<evidence type="ECO:0000259" key="11">
    <source>
        <dbReference type="PROSITE" id="PS50089"/>
    </source>
</evidence>